<dbReference type="SUPFAM" id="SSF52833">
    <property type="entry name" value="Thioredoxin-like"/>
    <property type="match status" value="2"/>
</dbReference>
<dbReference type="PROSITE" id="PS50405">
    <property type="entry name" value="GST_CTER"/>
    <property type="match status" value="2"/>
</dbReference>
<comment type="subunit">
    <text evidence="1">Homodimer.</text>
</comment>
<dbReference type="InterPro" id="IPR004045">
    <property type="entry name" value="Glutathione_S-Trfase_N"/>
</dbReference>
<dbReference type="AlphaFoldDB" id="A0ABD0T2L1"/>
<dbReference type="InterPro" id="IPR040079">
    <property type="entry name" value="Glutathione_S-Trfase"/>
</dbReference>
<dbReference type="SFLD" id="SFLDS00019">
    <property type="entry name" value="Glutathione_Transferase_(cytos"/>
    <property type="match status" value="2"/>
</dbReference>
<dbReference type="PANTHER" id="PTHR11571:SF224">
    <property type="entry name" value="HEMATOPOIETIC PROSTAGLANDIN D SYNTHASE"/>
    <property type="match status" value="1"/>
</dbReference>
<comment type="caution">
    <text evidence="8">The sequence shown here is derived from an EMBL/GenBank/DDBJ whole genome shotgun (WGS) entry which is preliminary data.</text>
</comment>
<reference evidence="8 9" key="1">
    <citation type="submission" date="2024-06" db="EMBL/GenBank/DDBJ databases">
        <title>A chromosome-level genome assembly of beet webworm, Loxostege sticticalis.</title>
        <authorList>
            <person name="Zhang Y."/>
        </authorList>
    </citation>
    <scope>NUCLEOTIDE SEQUENCE [LARGE SCALE GENOMIC DNA]</scope>
    <source>
        <strain evidence="8">AQ028</strain>
        <tissue evidence="8">Male pupae</tissue>
    </source>
</reference>
<evidence type="ECO:0000313" key="8">
    <source>
        <dbReference type="EMBL" id="KAL0832252.1"/>
    </source>
</evidence>
<dbReference type="SUPFAM" id="SSF47616">
    <property type="entry name" value="GST C-terminal domain-like"/>
    <property type="match status" value="2"/>
</dbReference>
<dbReference type="EC" id="2.5.1.18" evidence="2"/>
<evidence type="ECO:0000256" key="1">
    <source>
        <dbReference type="ARBA" id="ARBA00011738"/>
    </source>
</evidence>
<dbReference type="InterPro" id="IPR036249">
    <property type="entry name" value="Thioredoxin-like_sf"/>
</dbReference>
<dbReference type="EMBL" id="JBEDNZ010000011">
    <property type="protein sequence ID" value="KAL0832252.1"/>
    <property type="molecule type" value="Genomic_DNA"/>
</dbReference>
<comment type="catalytic activity">
    <reaction evidence="5">
        <text>RX + glutathione = an S-substituted glutathione + a halide anion + H(+)</text>
        <dbReference type="Rhea" id="RHEA:16437"/>
        <dbReference type="ChEBI" id="CHEBI:15378"/>
        <dbReference type="ChEBI" id="CHEBI:16042"/>
        <dbReference type="ChEBI" id="CHEBI:17792"/>
        <dbReference type="ChEBI" id="CHEBI:57925"/>
        <dbReference type="ChEBI" id="CHEBI:90779"/>
        <dbReference type="EC" id="2.5.1.18"/>
    </reaction>
</comment>
<dbReference type="InterPro" id="IPR010987">
    <property type="entry name" value="Glutathione-S-Trfase_C-like"/>
</dbReference>
<name>A0ABD0T2L1_LOXSC</name>
<dbReference type="CDD" id="cd03039">
    <property type="entry name" value="GST_N_Sigma_like"/>
    <property type="match status" value="2"/>
</dbReference>
<dbReference type="InterPro" id="IPR004046">
    <property type="entry name" value="GST_C"/>
</dbReference>
<dbReference type="Gene3D" id="3.40.30.10">
    <property type="entry name" value="Glutaredoxin"/>
    <property type="match status" value="2"/>
</dbReference>
<evidence type="ECO:0000313" key="9">
    <source>
        <dbReference type="Proteomes" id="UP001549921"/>
    </source>
</evidence>
<evidence type="ECO:0000256" key="5">
    <source>
        <dbReference type="ARBA" id="ARBA00047960"/>
    </source>
</evidence>
<dbReference type="SFLD" id="SFLDG00363">
    <property type="entry name" value="AMPS_(cytGST):_Alpha-__Mu-__Pi"/>
    <property type="match status" value="2"/>
</dbReference>
<feature type="domain" description="GST N-terminal" evidence="6">
    <location>
        <begin position="1"/>
        <end position="80"/>
    </location>
</feature>
<evidence type="ECO:0000256" key="2">
    <source>
        <dbReference type="ARBA" id="ARBA00012452"/>
    </source>
</evidence>
<organism evidence="8 9">
    <name type="scientific">Loxostege sticticalis</name>
    <name type="common">Beet webworm moth</name>
    <dbReference type="NCBI Taxonomy" id="481309"/>
    <lineage>
        <taxon>Eukaryota</taxon>
        <taxon>Metazoa</taxon>
        <taxon>Ecdysozoa</taxon>
        <taxon>Arthropoda</taxon>
        <taxon>Hexapoda</taxon>
        <taxon>Insecta</taxon>
        <taxon>Pterygota</taxon>
        <taxon>Neoptera</taxon>
        <taxon>Endopterygota</taxon>
        <taxon>Lepidoptera</taxon>
        <taxon>Glossata</taxon>
        <taxon>Ditrysia</taxon>
        <taxon>Pyraloidea</taxon>
        <taxon>Crambidae</taxon>
        <taxon>Pyraustinae</taxon>
        <taxon>Loxostege</taxon>
    </lineage>
</organism>
<evidence type="ECO:0000256" key="4">
    <source>
        <dbReference type="ARBA" id="ARBA00038317"/>
    </source>
</evidence>
<keyword evidence="3" id="KW-0808">Transferase</keyword>
<accession>A0ABD0T2L1</accession>
<dbReference type="GO" id="GO:0004364">
    <property type="term" value="F:glutathione transferase activity"/>
    <property type="evidence" value="ECO:0007669"/>
    <property type="project" value="UniProtKB-EC"/>
</dbReference>
<feature type="domain" description="GST N-terminal" evidence="6">
    <location>
        <begin position="198"/>
        <end position="277"/>
    </location>
</feature>
<dbReference type="PANTHER" id="PTHR11571">
    <property type="entry name" value="GLUTATHIONE S-TRANSFERASE"/>
    <property type="match status" value="1"/>
</dbReference>
<dbReference type="FunFam" id="1.20.1050.10:FF:000030">
    <property type="entry name" value="Glutathione S-transferase S1"/>
    <property type="match status" value="2"/>
</dbReference>
<feature type="domain" description="GST C-terminal" evidence="7">
    <location>
        <begin position="82"/>
        <end position="202"/>
    </location>
</feature>
<dbReference type="Proteomes" id="UP001549921">
    <property type="component" value="Unassembled WGS sequence"/>
</dbReference>
<protein>
    <recommendedName>
        <fullName evidence="2">glutathione transferase</fullName>
        <ecNumber evidence="2">2.5.1.18</ecNumber>
    </recommendedName>
</protein>
<evidence type="ECO:0000259" key="7">
    <source>
        <dbReference type="PROSITE" id="PS50405"/>
    </source>
</evidence>
<comment type="similarity">
    <text evidence="4">Belongs to the GST superfamily. Sigma family.</text>
</comment>
<dbReference type="CDD" id="cd03192">
    <property type="entry name" value="GST_C_Sigma_like"/>
    <property type="match status" value="2"/>
</dbReference>
<sequence length="400" mass="45798">MSRKLVYFDINGYSEPIRYMLHYGGLKFEDVRYLRKEWPIKEVKDSLPYGQLPIYEEDGRTLNQSIAIARYVASQTGLLPADLWEQAKLDAAVLNVYDVVKKLANYFFEKDPVKKEEAKKDLDEGIVYYFSRFEKELKAGGGHFGGKFTWADFVLVGGVELLNYHLKDAKHKDYPAIAALISKIHALPGVKEYIANRGPYKLHYFHLNGLAESIRYLLHYAGEKFEDVRYDRSEWPIKSVKDSLPYGQLPLYEEGSKTLNQSLAIARYVANKTNLLPSDPWQQAVLDAAVFNIYDFWGKVGAFIRETDAAKKAAIKKELLTEVVPYYFSRFEKELKAANGYFGGKLTWADFILVGIVETADLFLQETIEKNYPSVVALVKKIQTLPGVKEYIATRKPYTV</sequence>
<evidence type="ECO:0000256" key="3">
    <source>
        <dbReference type="ARBA" id="ARBA00022679"/>
    </source>
</evidence>
<dbReference type="Pfam" id="PF14497">
    <property type="entry name" value="GST_C_3"/>
    <property type="match status" value="2"/>
</dbReference>
<evidence type="ECO:0000259" key="6">
    <source>
        <dbReference type="PROSITE" id="PS50404"/>
    </source>
</evidence>
<feature type="domain" description="GST C-terminal" evidence="7">
    <location>
        <begin position="279"/>
        <end position="400"/>
    </location>
</feature>
<dbReference type="Gene3D" id="1.20.1050.10">
    <property type="match status" value="2"/>
</dbReference>
<dbReference type="SFLD" id="SFLDG01205">
    <property type="entry name" value="AMPS.1"/>
    <property type="match status" value="2"/>
</dbReference>
<gene>
    <name evidence="8" type="ORF">ABMA28_001700</name>
</gene>
<dbReference type="InterPro" id="IPR036282">
    <property type="entry name" value="Glutathione-S-Trfase_C_sf"/>
</dbReference>
<dbReference type="Pfam" id="PF02798">
    <property type="entry name" value="GST_N"/>
    <property type="match status" value="2"/>
</dbReference>
<dbReference type="InterPro" id="IPR050213">
    <property type="entry name" value="GST_superfamily"/>
</dbReference>
<dbReference type="PROSITE" id="PS50404">
    <property type="entry name" value="GST_NTER"/>
    <property type="match status" value="2"/>
</dbReference>
<proteinExistence type="inferred from homology"/>